<keyword evidence="7" id="KW-0963">Cytoplasm</keyword>
<dbReference type="Gene3D" id="1.20.1270.280">
    <property type="match status" value="1"/>
</dbReference>
<dbReference type="GO" id="GO:0060294">
    <property type="term" value="P:cilium movement involved in cell motility"/>
    <property type="evidence" value="ECO:0007669"/>
    <property type="project" value="UniProtKB-ARBA"/>
</dbReference>
<dbReference type="FunFam" id="1.10.8.710:FF:000001">
    <property type="entry name" value="Dynein axonemal heavy chain 2"/>
    <property type="match status" value="1"/>
</dbReference>
<dbReference type="InterPro" id="IPR024317">
    <property type="entry name" value="Dynein_heavy_chain_D4_dom"/>
</dbReference>
<dbReference type="CDD" id="cd02982">
    <property type="entry name" value="PDI_b'_family"/>
    <property type="match status" value="1"/>
</dbReference>
<evidence type="ECO:0000256" key="5">
    <source>
        <dbReference type="ARBA" id="ARBA00008887"/>
    </source>
</evidence>
<dbReference type="Gene3D" id="1.10.472.130">
    <property type="match status" value="1"/>
</dbReference>
<dbReference type="InterPro" id="IPR017937">
    <property type="entry name" value="Thioredoxin_CS"/>
</dbReference>
<keyword evidence="18" id="KW-0505">Motor protein</keyword>
<evidence type="ECO:0000256" key="12">
    <source>
        <dbReference type="ARBA" id="ARBA00022824"/>
    </source>
</evidence>
<accession>A0AA39EZ05</accession>
<dbReference type="EMBL" id="JAQQBS010001424">
    <property type="protein sequence ID" value="KAK0158131.1"/>
    <property type="molecule type" value="Genomic_DNA"/>
</dbReference>
<keyword evidence="9 27" id="KW-0732">Signal</keyword>
<dbReference type="FunFam" id="1.20.58.1120:FF:000008">
    <property type="entry name" value="Dynein heavy chain 10, axonemal"/>
    <property type="match status" value="1"/>
</dbReference>
<evidence type="ECO:0000313" key="32">
    <source>
        <dbReference type="Proteomes" id="UP001168990"/>
    </source>
</evidence>
<proteinExistence type="inferred from homology"/>
<dbReference type="PANTHER" id="PTHR22878:SF63">
    <property type="entry name" value="DYNEIN AXONEMAL HEAVY CHAIN 10"/>
    <property type="match status" value="1"/>
</dbReference>
<dbReference type="GO" id="GO:0070286">
    <property type="term" value="P:axonemal dynein complex assembly"/>
    <property type="evidence" value="ECO:0007669"/>
    <property type="project" value="UniProtKB-ARBA"/>
</dbReference>
<keyword evidence="17 25" id="KW-1015">Disulfide bond</keyword>
<keyword evidence="14" id="KW-0243">Dynein</keyword>
<feature type="region of interest" description="Disordered" evidence="29">
    <location>
        <begin position="1107"/>
        <end position="1142"/>
    </location>
</feature>
<dbReference type="GO" id="GO:0005524">
    <property type="term" value="F:ATP binding"/>
    <property type="evidence" value="ECO:0007669"/>
    <property type="project" value="UniProtKB-KW"/>
</dbReference>
<feature type="domain" description="Thioredoxin" evidence="30">
    <location>
        <begin position="12"/>
        <end position="136"/>
    </location>
</feature>
<dbReference type="Gene3D" id="1.20.58.1120">
    <property type="match status" value="1"/>
</dbReference>
<comment type="similarity">
    <text evidence="5">Belongs to the dynein heavy chain family.</text>
</comment>
<dbReference type="FunFam" id="1.20.140.100:FF:000001">
    <property type="entry name" value="dynein heavy chain 17, axonemal"/>
    <property type="match status" value="1"/>
</dbReference>
<feature type="signal peptide" evidence="27">
    <location>
        <begin position="1"/>
        <end position="19"/>
    </location>
</feature>
<dbReference type="InterPro" id="IPR043160">
    <property type="entry name" value="Dynein_C_barrel"/>
</dbReference>
<comment type="subunit">
    <text evidence="24">The I1 inner arm complex (also known as the f dynein complex) is a two-headed isoform composed of two heavy chains (1-alpha and 1-beta), three intermediate chains and three light chains. I1 occupies a specific position proximal to the first radial spoke and repeats every 96 nm along the length of the axoneme.</text>
</comment>
<feature type="chain" id="PRO_5041483276" description="Protein disulfide-isomerase" evidence="27">
    <location>
        <begin position="20"/>
        <end position="5884"/>
    </location>
</feature>
<dbReference type="NCBIfam" id="TIGR01130">
    <property type="entry name" value="ER_PDI_fam"/>
    <property type="match status" value="1"/>
</dbReference>
<dbReference type="Gene3D" id="1.10.8.710">
    <property type="match status" value="1"/>
</dbReference>
<evidence type="ECO:0000256" key="9">
    <source>
        <dbReference type="ARBA" id="ARBA00022729"/>
    </source>
</evidence>
<dbReference type="PANTHER" id="PTHR22878">
    <property type="entry name" value="DYNEIN HEAVY CHAIN 6, AXONEMAL-LIKE-RELATED"/>
    <property type="match status" value="1"/>
</dbReference>
<dbReference type="Gene3D" id="3.40.30.10">
    <property type="entry name" value="Glutaredoxin"/>
    <property type="match status" value="4"/>
</dbReference>
<dbReference type="Pfam" id="PF18199">
    <property type="entry name" value="Dynein_C"/>
    <property type="match status" value="1"/>
</dbReference>
<dbReference type="NCBIfam" id="TIGR01126">
    <property type="entry name" value="pdi_dom"/>
    <property type="match status" value="2"/>
</dbReference>
<feature type="disulfide bond" description="Redox-active" evidence="25">
    <location>
        <begin position="58"/>
        <end position="61"/>
    </location>
</feature>
<evidence type="ECO:0000256" key="20">
    <source>
        <dbReference type="ARBA" id="ARBA00023235"/>
    </source>
</evidence>
<evidence type="ECO:0000256" key="16">
    <source>
        <dbReference type="ARBA" id="ARBA00023069"/>
    </source>
</evidence>
<evidence type="ECO:0000256" key="26">
    <source>
        <dbReference type="RuleBase" id="RU004208"/>
    </source>
</evidence>
<keyword evidence="19" id="KW-0206">Cytoskeleton</keyword>
<keyword evidence="8" id="KW-0493">Microtubule</keyword>
<dbReference type="EC" id="5.3.4.1" evidence="6 27"/>
<dbReference type="FunFam" id="1.20.920.30:FF:000007">
    <property type="entry name" value="Dynein axonemal heavy chain 10"/>
    <property type="match status" value="1"/>
</dbReference>
<dbReference type="InterPro" id="IPR041466">
    <property type="entry name" value="Dynein_AAA5_ext"/>
</dbReference>
<dbReference type="InterPro" id="IPR005792">
    <property type="entry name" value="Prot_disulphide_isomerase"/>
</dbReference>
<dbReference type="InterPro" id="IPR043157">
    <property type="entry name" value="Dynein_AAA1S"/>
</dbReference>
<dbReference type="CDD" id="cd02981">
    <property type="entry name" value="PDI_b_family"/>
    <property type="match status" value="1"/>
</dbReference>
<evidence type="ECO:0000256" key="10">
    <source>
        <dbReference type="ARBA" id="ARBA00022737"/>
    </source>
</evidence>
<dbReference type="FunFam" id="3.40.50.300:FF:000049">
    <property type="entry name" value="Dynein, axonemal, heavy chain 5"/>
    <property type="match status" value="1"/>
</dbReference>
<keyword evidence="22 25" id="KW-0676">Redox-active center</keyword>
<dbReference type="FunFam" id="3.40.50.300:FF:002141">
    <property type="entry name" value="Dynein heavy chain"/>
    <property type="match status" value="1"/>
</dbReference>
<dbReference type="Gene3D" id="3.20.180.20">
    <property type="entry name" value="Dynein heavy chain, N-terminal domain 2"/>
    <property type="match status" value="1"/>
</dbReference>
<evidence type="ECO:0000256" key="28">
    <source>
        <dbReference type="SAM" id="Coils"/>
    </source>
</evidence>
<comment type="function">
    <text evidence="23">Force generating protein of eukaryotic cilia and flagella. Produces force towards the minus ends of microtubules. Dynein has ATPase activity; the force-producing power stroke is thought to occur on release of ADP. Required for assembly of the I1 inner arm complex and its targeting to the appropriate axoneme location. Also required for phototaxis.</text>
</comment>
<dbReference type="SUPFAM" id="SSF52540">
    <property type="entry name" value="P-loop containing nucleoside triphosphate hydrolases"/>
    <property type="match status" value="4"/>
</dbReference>
<comment type="subcellular location">
    <subcellularLocation>
        <location evidence="3">Cytoplasm</location>
        <location evidence="3">Cytoskeleton</location>
        <location evidence="3">Cilium axoneme</location>
    </subcellularLocation>
    <subcellularLocation>
        <location evidence="2">Endoplasmic reticulum lumen</location>
    </subcellularLocation>
</comment>
<dbReference type="Gene3D" id="1.10.8.1220">
    <property type="match status" value="1"/>
</dbReference>
<evidence type="ECO:0000256" key="14">
    <source>
        <dbReference type="ARBA" id="ARBA00023017"/>
    </source>
</evidence>
<dbReference type="PRINTS" id="PR00421">
    <property type="entry name" value="THIOREDOXIN"/>
</dbReference>
<comment type="caution">
    <text evidence="31">The sequence shown here is derived from an EMBL/GenBank/DDBJ whole genome shotgun (WGS) entry which is preliminary data.</text>
</comment>
<dbReference type="Pfam" id="PF08385">
    <property type="entry name" value="DHC_N1"/>
    <property type="match status" value="2"/>
</dbReference>
<dbReference type="CDD" id="cd02961">
    <property type="entry name" value="PDI_a_family"/>
    <property type="match status" value="1"/>
</dbReference>
<evidence type="ECO:0000313" key="31">
    <source>
        <dbReference type="EMBL" id="KAK0158131.1"/>
    </source>
</evidence>
<dbReference type="Pfam" id="PF12780">
    <property type="entry name" value="AAA_8"/>
    <property type="match status" value="1"/>
</dbReference>
<feature type="coiled-coil region" evidence="28">
    <location>
        <begin position="4676"/>
        <end position="4717"/>
    </location>
</feature>
<dbReference type="Pfam" id="PF03028">
    <property type="entry name" value="Dynein_heavy"/>
    <property type="match status" value="1"/>
</dbReference>
<dbReference type="Gene3D" id="3.40.50.300">
    <property type="entry name" value="P-loop containing nucleotide triphosphate hydrolases"/>
    <property type="match status" value="5"/>
</dbReference>
<dbReference type="Gene3D" id="3.10.490.20">
    <property type="match status" value="1"/>
</dbReference>
<dbReference type="Gene3D" id="1.10.287.2620">
    <property type="match status" value="1"/>
</dbReference>
<dbReference type="FunFam" id="3.40.30.10:FF:000023">
    <property type="entry name" value="Protein disulfide-isomerase"/>
    <property type="match status" value="1"/>
</dbReference>
<evidence type="ECO:0000256" key="29">
    <source>
        <dbReference type="SAM" id="MobiDB-lite"/>
    </source>
</evidence>
<keyword evidence="15 28" id="KW-0175">Coiled coil</keyword>
<dbReference type="InterPro" id="IPR024743">
    <property type="entry name" value="Dynein_HC_stalk"/>
</dbReference>
<keyword evidence="12" id="KW-0256">Endoplasmic reticulum</keyword>
<organism evidence="31 32">
    <name type="scientific">Microctonus aethiopoides</name>
    <dbReference type="NCBI Taxonomy" id="144406"/>
    <lineage>
        <taxon>Eukaryota</taxon>
        <taxon>Metazoa</taxon>
        <taxon>Ecdysozoa</taxon>
        <taxon>Arthropoda</taxon>
        <taxon>Hexapoda</taxon>
        <taxon>Insecta</taxon>
        <taxon>Pterygota</taxon>
        <taxon>Neoptera</taxon>
        <taxon>Endopterygota</taxon>
        <taxon>Hymenoptera</taxon>
        <taxon>Apocrita</taxon>
        <taxon>Ichneumonoidea</taxon>
        <taxon>Braconidae</taxon>
        <taxon>Euphorinae</taxon>
        <taxon>Microctonus</taxon>
    </lineage>
</organism>
<dbReference type="Pfam" id="PF12775">
    <property type="entry name" value="AAA_7"/>
    <property type="match status" value="1"/>
</dbReference>
<dbReference type="Proteomes" id="UP001168990">
    <property type="component" value="Unassembled WGS sequence"/>
</dbReference>
<evidence type="ECO:0000256" key="19">
    <source>
        <dbReference type="ARBA" id="ARBA00023212"/>
    </source>
</evidence>
<keyword evidence="16" id="KW-0969">Cilium</keyword>
<dbReference type="InterPro" id="IPR013594">
    <property type="entry name" value="Dynein_heavy_tail"/>
</dbReference>
<protein>
    <recommendedName>
        <fullName evidence="6 27">Protein disulfide-isomerase</fullName>
        <ecNumber evidence="6 27">5.3.4.1</ecNumber>
    </recommendedName>
</protein>
<dbReference type="InterPro" id="IPR035706">
    <property type="entry name" value="AAA_9"/>
</dbReference>
<dbReference type="Pfam" id="PF12777">
    <property type="entry name" value="MT"/>
    <property type="match status" value="1"/>
</dbReference>
<dbReference type="Pfam" id="PF17852">
    <property type="entry name" value="Dynein_AAA_lid"/>
    <property type="match status" value="1"/>
</dbReference>
<dbReference type="FunFam" id="1.20.1270.280:FF:000005">
    <property type="entry name" value="Dynein axonemal heavy chain 10"/>
    <property type="match status" value="1"/>
</dbReference>
<dbReference type="Gene3D" id="1.20.920.20">
    <property type="match status" value="1"/>
</dbReference>
<sequence length="5884" mass="681277">MELIGKIFIIALCVIATFAEKKLDIEIEKGVLVLTEDNFNQALDDHDYILVEFYAPWCGHCKALEPEFAKAAEELEKKNLPIKLGKVDATVHSKLAEEHGVKGYPTLKFFRNQSPIDYTGGRQAPDIVTWVSKKSGPPARTLATVDETKALIEEQNVVIIGFFKNAESDGVKVFFEVANSNDDNVFAIVHAEEIFSEYGAEDGNVILFKKFDEGKAIFDGAIELKELQEFVQVHALPLVVDFSQETAQKIFSGEVKNHLLVFLSKESGHYDKYVEAIKEPAKHFRQNILFVTINTDEADHARILEFFGMKKEEVPAMRIIKLEQDMAKYKPENAELSSENVKNFVQDFFDDKLSRHLLTEDLPEDWNKAPVKILVGTNFKEVAYDKTKNVLVEFYAPWCGHCKQLAPIYDQLGEKFQDSEDIIIAKMDATANELDDVKVNSFPTITLYKKGDNQPIEYNGDRTLEGLTKFIESDGEYGQAPEDAEEEDEDDDDKSEEIMSEDIVDLSSLKSYVDFILAATIKVQKIIQIECQEANFILRPWIIESISTRNIHENNCICKSEKNEDEETAKIAIDIGRALTQTQELRKKVTKNINKDNRQTQIDVKKNYVSASTSKRQLSNNEQKNQPCNSSLNLPITATKSKLNKNFIIVNKSKVRAISQKNLKIIMKQKSEENDGKILIKKKSFPSVSELNSLIQKVSLNTVKENLSSSSAMIESKTNCHYCHCDEGTKIVTECNPTIINLIDGFEQFDIPDNLLSNLKVYHSYITNYRKDDTNTRHRPSIKNFLHNFEKTNESRLKSAESNDMITLIIKFSKLYRDLHQKNLDSAGISIIKVNYNELNNLSKKCGITKYESLKIKTSGVNLLLNNVSISRGWLSNGIWNLKSLHYFSHLTKVPYIQYTNKNQLLSLFDTTQRLQYTVHRNNLLDLLLHEIIPIMNKNKLNLTINKYVEIYRMIFIIAQILNPKFPVIIVVIVFKMMSDRKFELFNGDYDGEESYLGIATDSFNAGSSETMLMDHRIVWIRDRVMKFLSLNDNYMQTFNSILNDNNCYFYNKLMEFFNTDLYGVMDLEKKFILFYKTYRNEVIQEEIAVWEEKHIAESTAIPTLSKKERSQRLTKSAPGKVEIDGEKNKKGKKSKKNKKSDKFELNNEMLSTLFTSVSSTQMFSILNDNGISGGDDNDEDDEFSQADDGEEVVDILIDEKMLHKPKLQTKSAESLRAISFIPPPGDEDKYILTKKVVDKVVEIPVVHMLFGEINSDNLEIPGINLFYFMRTNEEPIPNFVTWKMCCNQMTDFLIIGSLNGSYLATLNNILKYVMKPLVEKQYRGSRAAQKRIRDIHTNFKNDRLRKARMTLTNVVDTQTSAFITPSNFVELSMTIEKLEKIQTSTDKRDIINLHTLSDAFEKTDIDIDNIHKKSTIESSKKELLEYLKNLTSIVQWTLEHSGADVSLSIPELSDINGVNIMTMSPYALDKNTIEQLEKVVMNWGKHIEKVLEIFVNKTPQSKGPMAEYEYWHERKTSLSMIVEQLNTLNVRKILSVLDDVGSPMASAFHWYNIELWKYYTEARDNNKFLSTLLRYFKLITESDSFKAITEAIPTLIDGIRMIWILSKVYNTEEKMTSLFERISWQLCESVRTNFSIKLLFSKPLTDVLEETTSAYRMMKSWKLSYLHARQSIEISGKIPRWEFDQSRLFKDTEYIAKVCNDFNKIASVLQDFYNIFGAELKSIINDPARIDAIKKRVDELMIPIQNADFNVFTEFNKENWDATMDWFYLEVTSLENEAKYFIDECFTVLISAEQALDVLLKFKNIKTRKAIHDRLLMKFDIIMQQFSREINEIERIFNLGKRDPPLLRYHSSIAGGIFWERQLYYKLRSPVQRFQKVDELNDSHLKSLTYNQYINLIKNMKQFEIEKFNIWIDRAKSTILNSMKGNLLKMTPLTEDKCIFAVNMQKYLVAKINGTSSKISQSKNSRMQDSISGSLHMEPSNLKIKSDGMKSWQLANKIKCSTSSRMGGKQMYTTKKAWMEMINNKIMIEHQLCFEINFDLQVFEIIHEAELLEQLGFELSISLRDLCIQKDRLKSDIKIIQGMIEQYNEIMYKLDIADIKLFKNIVQNIEKHIQSGVTRLNWYSLGIVEYAVASKNLLKDFGSIVIQVNQMKRDIDLRIENDIGNYNLFTTTKDPMSPNYELSACKTHFLDIERKRIELVDTMQKAYRSITPMLIKLESLVEGTSTGKSETMLHFYEHYEHKIFTAFISCFVRNLLVLNDLLSDNKPIFQVDTILLASEVVLRPSPSEITAIVIHNVKDMLEQCKKFSRWMTGTCLECKPTKQDDFEDITTFSYFEDIINIQIINNRIIAIQETTQKLALDCWRYLLRWKKYVTLWRLDKKIICEKFATTSPTLQQYDEKFNFYDTIIEEIKDIVPYFDVLSIRINLMPLLKSIKDHAQEWKQILGDYLVTYTEKSMKNLQIKIEKYRTEVELVISGLDKFKIVMQAIANVKKIVIQAEVQYNEYQETFRILKIHEIEYPPEDEEQSYKLEQDWKSLYLGALYRDTTLESTKERFCDMTKEQITDFLIECTKFVDYFNNNGPGNVNNNLDIGLERMETFEKLIGALEKRRLDLVNAEILFDLPPTDYSIFTQVKSVFEGMKLIYSLYKTQKNARDVWSKTLWVDLNPQQLIDGMDQYIKKFQSFPHVVRQLDVGICLETIMKTFKNSVPLFVELKNEAMRERHWQELMDKSGKHFDMSPDRFTLENMFAMDLAKFQDIAESIVTNAIKELAIERGVKEISEVCKSQQFTVIKHFKGSDDRGYILGSINELNQVLEDNIMNLQSMATSRFIGPFLKSVQELEMAMQTISEVLESWIELQKKWMYLEGIFIGGDIRIQLPEETRKFDEIDKAFRQHMLDTAKRLNVYDCCMIPRRKDIFNDLIVGLDKCQKSLIDYLNSKRIIFPRFNFLSDDELLGILGSNNLAAIQENITKMFDNLEKFQFENEKINDINVRIMASALISCEGEVMNFNNLVATDRKIEDWMSDALEEMKRSNRYLTKKAVYNYGKLKRLRTEWMLDFQGMIILVANQIWWTAEVENVFKEIKLGKKRAMKEYLQQLNSQLDDVVRLMGENSLTNNDRKKLDTVLTIDVHIRDIIDTFVRDSIMDVVEFEWESQLRFYWIHDLDNVWVNQCTGSFEYGYEYMGLNGRLVITPLTDRIYLTITQALSMYMGGAPAGPAGTGKTETVKDLAKAFGQLCIVTNCGEGMDYVSIGNTLGGLVQCGIWGCFDEFNRIDVSVLSVISTQLQKIRSALQTQSRRFMFENQDIVIDSKVGIFITMNPGYAGRTELPESVKALFRPVVCIAPDNELICQIKLFSAGFLTAKQLAKKMTVLYTLAKEQLSKQTHYDFGLRALKSVLNMAGQLKKTYDKLPENVILMRALRDMNLPKLIFNDVPLFLGLIKDLFPGLDCPRVKYPNFNDAVVKSLQENEYTLVAEQIDKIIQLYEIMMTRHSTMIVGPTGGGKTVIIETLCKAQTLLNKPTKLYILNPKACTAAELYGVLDPLTRDWTDGLLSHIFREINRPIESSNDERRYILFDGDVDALWIENMNSVMDDNKILTLANQERIKLQYFCSLLFEVGDLEYASPATVSRAGMVYVDPKNLGYKPYMDKWINSRCESEREFLNLMFEKYVHGALNLIIEGMVGLQQGLPLKMIIKQTPLNMVCQLCHMIDGLYPTVCIDDQFSSQKHNEVSTINIRMDLEKRLAERNELIEAIYIQSCYYSLGASLITQVRTEFDGYMKKTSGFMLVEDTPDKLATLRYIPITFCSLYDYILDINFKVWRSWKSLIPQYIHNRENFFNDILVPTIDTMRTYWFINLMNNLKHPILLVGETGTSKTAIIQNFLRSLDREKFNQLAINFSSRTTSIDVQKNIESALEKRTRDLYGPPSGKTLVVFIDDMNMPLVDIYGTQQPIALLKLLFQRGGLYNRGKNLNWKQIKDISYLAAMGTTGGGRNDVDPRFIAMFSIYNVTFPSDETLNYIYMSILAGHFEIFPENIQQIADILIRITLQLYKIVTIELPPTPSKFHYIFNMRDLSRIIAGLVQSTPNYFSSIHQIVRLWRNEMTRVICDRLINNEDQALIYRHLESQIKSTWENDPQVFEYSMRDPLLFGDFRNACNEDEPRYYEDLLDYEAIYSLFMEINEKYNEKYPLMNMVLFNDALEHLTRIHRALRMHRGHALIVGIGGSGKQSVVKLASFTADCQLFEISLYRGYNEKSFREDMKKLYNIIGIKNKKIVFLFADVHILNEDFLEMINNMLMTGMIPALFDDEEIEIIIDNCRNRAIQAGYEPTRDSVWTYFVKICIANLHIALTMNPSGDILRSRCRNYPGIVNSTTIDWMFPWPYQALHAVANVILCENDCLFEKHRDNILQHVVHVHISVGLYTQEFHMKHRRKIYITPRHFLDFINTYLSLLIDKQKYLNSHCNHLSGGLEKIAEASRNLIELNEILAIQRIKIEEQTTNCEKLLLTIGVNTEIATKKQKDSIEKREEIETRNKIISKESTEAKAILAEAQPSLDVARLALNDLEKSDITEIRSFSTPPEPVQIVCECIAIIQGLKDISWKTAKGMMSDPSFLRTLQDMDIADITIKQQQMVKSHLKQSNKLDQMKFISKAGYGLYKFVLAVLDYCTVYREVNPKIERVRNLEIESEHLRYALEKEEEELKKLEKQLVELHAKYEVATFDRQKLQEETNLMQHRLIAADKLINGLSSEKIRWAKELQSLRDDFELIIGNCLLSASFISYIGPFSYEFRNEMIYDKWQKNILDKNIPISQPYRIENQLTNDVEISKWNLEGLPSDELSIQNGILTMRSLRFPLCIDPQQQALNWIKKKEAKNNLKIITFNDSNFIKHLEMAIKFGFPILIQDVDYIDPIVDNIMAKNIKNVGGRSFVILGDKEVDYDPKFKMYLTTKLSNPIFNPSVYSKATIINYMVTITGLENQLLSVAVKIERPDIEEQREGLIAEISENKRLLQQLEINLLREIATNKDNMLDNIDLIETLENTKASANEVTNKILLAEVTASDINKLRDEYRPAAHRGAILFFVLADISVVNPMYQYSLISYLDIFIYSLKEALSNPSLFERLSNIITTLTKNVYNYGCIGIFERHKLLFSFQICARIEQSINNINQAELDFFIMGNVTITKSQRLNPCRWLPASRWDDILKLTIDFPEFSQLCDDLGNHSDEWQHWYELDNPESVDLPCGYSKKLKAFQNLMLMRCFRIDRVYRNIIKYITEIMGIKFITPPNIDFNMVFEKSTPTTPIILILSPGSDPTLELMNLSERLNFGAGRYKYLSLGQGQEKYAEELVKVAATRGQWLMLQNCHLLIEFTRKLEKKLEIIEKPHPDFRLWLTTNPVSDFPIGILQKSLKVVTEPPNGLKLNLKNTYFEMSAETLENCKHPIYKHLVYVLAFFHAVIQERRKYDKIGWNINYDFNKSDFTVCTSILDTYLTKSLSMNDSRVPWNSLKYLIGEVMYGGRVIDSYDRRIIKIYMDEYFGDFLFDKFQPFHFYHNNHFDYIIPSMGDNQHYIKFIDQLPLENSPEVFGLHSNAEIGYFTRTTKQMWINLIEMQPRMPITPSGISRDEIINNSAEEILGKIPDEYNMIKIKKNFGLAVTPSAIVLFQELERFNKLINTIKSTLIQLRKAIGGEIGMDIVLENTYDSIYDGILPKEWATLTSATRKNLAGWMGHFTKRVVQYNEWANCNEPAVIWLSGLHNPETYLAALVQMACRKNNWPLDKSITYTAVTKFAKADEVEEKPDQGCYVQGLYLEGARWDMDEQCLKTSYPKVLIEKLPILTVVPIESHRLKLQNTIKTPVYTTSNRRNAMGEGLVFEADLNTTNHVSLWILQGICLILNTD</sequence>
<reference evidence="31" key="1">
    <citation type="journal article" date="2023" name="bioRxiv">
        <title>Scaffold-level genome assemblies of two parasitoid biocontrol wasps reveal the parthenogenesis mechanism and an associated novel virus.</title>
        <authorList>
            <person name="Inwood S."/>
            <person name="Skelly J."/>
            <person name="Guhlin J."/>
            <person name="Harrop T."/>
            <person name="Goldson S."/>
            <person name="Dearden P."/>
        </authorList>
    </citation>
    <scope>NUCLEOTIDE SEQUENCE</scope>
    <source>
        <strain evidence="31">Irish</strain>
        <tissue evidence="31">Whole body</tissue>
    </source>
</reference>
<dbReference type="InterPro" id="IPR041658">
    <property type="entry name" value="AAA_lid_11"/>
</dbReference>
<dbReference type="GO" id="GO:0031514">
    <property type="term" value="C:motile cilium"/>
    <property type="evidence" value="ECO:0007669"/>
    <property type="project" value="UniProtKB-ARBA"/>
</dbReference>
<dbReference type="InterPro" id="IPR005788">
    <property type="entry name" value="PDI_thioredoxin-like_dom"/>
</dbReference>
<evidence type="ECO:0000256" key="2">
    <source>
        <dbReference type="ARBA" id="ARBA00004319"/>
    </source>
</evidence>
<dbReference type="PROSITE" id="PS00194">
    <property type="entry name" value="THIOREDOXIN_1"/>
    <property type="match status" value="2"/>
</dbReference>
<dbReference type="Gene3D" id="1.20.140.100">
    <property type="entry name" value="Dynein heavy chain, N-terminal domain 2"/>
    <property type="match status" value="1"/>
</dbReference>
<dbReference type="InterPro" id="IPR004273">
    <property type="entry name" value="Dynein_heavy_D6_P-loop"/>
</dbReference>
<evidence type="ECO:0000256" key="7">
    <source>
        <dbReference type="ARBA" id="ARBA00022490"/>
    </source>
</evidence>
<name>A0AA39EZ05_9HYME</name>
<dbReference type="InterPro" id="IPR013602">
    <property type="entry name" value="Dynein_heavy_linker"/>
</dbReference>
<feature type="domain" description="Thioredoxin" evidence="30">
    <location>
        <begin position="363"/>
        <end position="476"/>
    </location>
</feature>
<dbReference type="GO" id="GO:0005874">
    <property type="term" value="C:microtubule"/>
    <property type="evidence" value="ECO:0007669"/>
    <property type="project" value="UniProtKB-KW"/>
</dbReference>
<feature type="region of interest" description="Disordered" evidence="29">
    <location>
        <begin position="475"/>
        <end position="496"/>
    </location>
</feature>
<dbReference type="GO" id="GO:0005858">
    <property type="term" value="C:axonemal dynein complex"/>
    <property type="evidence" value="ECO:0007669"/>
    <property type="project" value="UniProtKB-ARBA"/>
</dbReference>
<dbReference type="PROSITE" id="PS51352">
    <property type="entry name" value="THIOREDOXIN_2"/>
    <property type="match status" value="2"/>
</dbReference>
<dbReference type="InterPro" id="IPR035699">
    <property type="entry name" value="AAA_6"/>
</dbReference>
<dbReference type="FunFam" id="1.10.8.720:FF:000005">
    <property type="entry name" value="Dynein axonemal heavy chain 10"/>
    <property type="match status" value="1"/>
</dbReference>
<dbReference type="Pfam" id="PF13848">
    <property type="entry name" value="Thioredoxin_6"/>
    <property type="match status" value="1"/>
</dbReference>
<dbReference type="Gene3D" id="1.20.920.30">
    <property type="match status" value="1"/>
</dbReference>
<dbReference type="Pfam" id="PF00085">
    <property type="entry name" value="Thioredoxin"/>
    <property type="match status" value="2"/>
</dbReference>
<dbReference type="GO" id="GO:0008569">
    <property type="term" value="F:minus-end-directed microtubule motor activity"/>
    <property type="evidence" value="ECO:0007669"/>
    <property type="project" value="InterPro"/>
</dbReference>
<dbReference type="FunFam" id="1.10.8.1220:FF:000001">
    <property type="entry name" value="Dynein axonemal heavy chain 5"/>
    <property type="match status" value="1"/>
</dbReference>
<keyword evidence="13" id="KW-0067">ATP-binding</keyword>
<gene>
    <name evidence="31" type="ORF">PV328_009172</name>
</gene>
<dbReference type="InterPro" id="IPR027417">
    <property type="entry name" value="P-loop_NTPase"/>
</dbReference>
<evidence type="ECO:0000256" key="8">
    <source>
        <dbReference type="ARBA" id="ARBA00022701"/>
    </source>
</evidence>
<dbReference type="InterPro" id="IPR036249">
    <property type="entry name" value="Thioredoxin-like_sf"/>
</dbReference>
<dbReference type="Pfam" id="PF12781">
    <property type="entry name" value="AAA_9"/>
    <property type="match status" value="1"/>
</dbReference>
<dbReference type="GO" id="GO:0003756">
    <property type="term" value="F:protein disulfide isomerase activity"/>
    <property type="evidence" value="ECO:0007669"/>
    <property type="project" value="UniProtKB-EC"/>
</dbReference>
<dbReference type="SUPFAM" id="SSF52833">
    <property type="entry name" value="Thioredoxin-like"/>
    <property type="match status" value="4"/>
</dbReference>
<evidence type="ECO:0000256" key="17">
    <source>
        <dbReference type="ARBA" id="ARBA00023157"/>
    </source>
</evidence>
<evidence type="ECO:0000256" key="1">
    <source>
        <dbReference type="ARBA" id="ARBA00001182"/>
    </source>
</evidence>
<dbReference type="GO" id="GO:0045505">
    <property type="term" value="F:dynein intermediate chain binding"/>
    <property type="evidence" value="ECO:0007669"/>
    <property type="project" value="InterPro"/>
</dbReference>
<evidence type="ECO:0000256" key="18">
    <source>
        <dbReference type="ARBA" id="ARBA00023175"/>
    </source>
</evidence>
<dbReference type="InterPro" id="IPR041589">
    <property type="entry name" value="DNAH3_AAA_lid_1"/>
</dbReference>
<dbReference type="FunFam" id="3.40.30.10:FF:000030">
    <property type="entry name" value="Protein disulfide-isomerase"/>
    <property type="match status" value="1"/>
</dbReference>
<dbReference type="Pfam" id="PF18198">
    <property type="entry name" value="AAA_lid_11"/>
    <property type="match status" value="1"/>
</dbReference>
<comment type="similarity">
    <text evidence="4 26">Belongs to the protein disulfide isomerase family.</text>
</comment>
<evidence type="ECO:0000256" key="25">
    <source>
        <dbReference type="PIRSR" id="PIRSR605792-51"/>
    </source>
</evidence>
<dbReference type="InterPro" id="IPR013766">
    <property type="entry name" value="Thioredoxin_domain"/>
</dbReference>
<feature type="compositionally biased region" description="Acidic residues" evidence="29">
    <location>
        <begin position="482"/>
        <end position="496"/>
    </location>
</feature>
<dbReference type="FunFam" id="3.40.30.10:FF:000027">
    <property type="entry name" value="protein disulfide-isomerase A2"/>
    <property type="match status" value="1"/>
</dbReference>
<keyword evidence="32" id="KW-1185">Reference proteome</keyword>
<keyword evidence="20 27" id="KW-0413">Isomerase</keyword>
<dbReference type="GO" id="GO:0005788">
    <property type="term" value="C:endoplasmic reticulum lumen"/>
    <property type="evidence" value="ECO:0007669"/>
    <property type="project" value="UniProtKB-SubCell"/>
</dbReference>
<evidence type="ECO:0000256" key="21">
    <source>
        <dbReference type="ARBA" id="ARBA00023273"/>
    </source>
</evidence>
<evidence type="ECO:0000256" key="22">
    <source>
        <dbReference type="ARBA" id="ARBA00023284"/>
    </source>
</evidence>
<dbReference type="FunFam" id="1.10.287.2620:FF:000002">
    <property type="entry name" value="Dynein heavy chain 2, axonemal"/>
    <property type="match status" value="1"/>
</dbReference>
<dbReference type="FunFam" id="3.40.30.10:FF:000042">
    <property type="entry name" value="protein disulfide-isomerase A2"/>
    <property type="match status" value="1"/>
</dbReference>
<evidence type="ECO:0000256" key="13">
    <source>
        <dbReference type="ARBA" id="ARBA00022840"/>
    </source>
</evidence>
<comment type="catalytic activity">
    <reaction evidence="1 27">
        <text>Catalyzes the rearrangement of -S-S- bonds in proteins.</text>
        <dbReference type="EC" id="5.3.4.1"/>
    </reaction>
</comment>
<dbReference type="InterPro" id="IPR041228">
    <property type="entry name" value="Dynein_C"/>
</dbReference>
<dbReference type="InterPro" id="IPR003593">
    <property type="entry name" value="AAA+_ATPase"/>
</dbReference>
<dbReference type="FunFam" id="3.10.490.20:FF:000006">
    <property type="entry name" value="Dynein axonemal heavy chain 10"/>
    <property type="match status" value="1"/>
</dbReference>
<evidence type="ECO:0000256" key="6">
    <source>
        <dbReference type="ARBA" id="ARBA00012723"/>
    </source>
</evidence>
<dbReference type="InterPro" id="IPR042219">
    <property type="entry name" value="AAA_lid_11_sf"/>
</dbReference>
<evidence type="ECO:0000256" key="23">
    <source>
        <dbReference type="ARBA" id="ARBA00054075"/>
    </source>
</evidence>
<dbReference type="CDD" id="cd02995">
    <property type="entry name" value="PDI_a_PDI_a'_C"/>
    <property type="match status" value="1"/>
</dbReference>
<keyword evidence="10" id="KW-0677">Repeat</keyword>
<evidence type="ECO:0000259" key="30">
    <source>
        <dbReference type="PROSITE" id="PS51352"/>
    </source>
</evidence>
<evidence type="ECO:0000256" key="15">
    <source>
        <dbReference type="ARBA" id="ARBA00023054"/>
    </source>
</evidence>
<evidence type="ECO:0000256" key="11">
    <source>
        <dbReference type="ARBA" id="ARBA00022741"/>
    </source>
</evidence>
<dbReference type="Pfam" id="PF08393">
    <property type="entry name" value="DHC_N2"/>
    <property type="match status" value="1"/>
</dbReference>
<dbReference type="SMART" id="SM00382">
    <property type="entry name" value="AAA"/>
    <property type="match status" value="3"/>
</dbReference>
<dbReference type="FunFam" id="1.20.920.20:FF:000001">
    <property type="entry name" value="dynein heavy chain 2, axonemal"/>
    <property type="match status" value="1"/>
</dbReference>
<feature type="disulfide bond" description="Redox-active" evidence="25">
    <location>
        <begin position="399"/>
        <end position="402"/>
    </location>
</feature>
<dbReference type="FunFam" id="3.40.50.300:FF:000153">
    <property type="entry name" value="Dynein axonemal heavy chain 1"/>
    <property type="match status" value="1"/>
</dbReference>
<keyword evidence="21" id="KW-0966">Cell projection</keyword>
<dbReference type="GO" id="GO:0051959">
    <property type="term" value="F:dynein light intermediate chain binding"/>
    <property type="evidence" value="ECO:0007669"/>
    <property type="project" value="InterPro"/>
</dbReference>
<dbReference type="InterPro" id="IPR042222">
    <property type="entry name" value="Dynein_2_N"/>
</dbReference>
<evidence type="ECO:0000256" key="4">
    <source>
        <dbReference type="ARBA" id="ARBA00006347"/>
    </source>
</evidence>
<feature type="compositionally biased region" description="Basic residues" evidence="29">
    <location>
        <begin position="1130"/>
        <end position="1140"/>
    </location>
</feature>
<evidence type="ECO:0000256" key="24">
    <source>
        <dbReference type="ARBA" id="ARBA00063032"/>
    </source>
</evidence>
<keyword evidence="11" id="KW-0547">Nucleotide-binding</keyword>
<dbReference type="Gene3D" id="6.10.140.1060">
    <property type="match status" value="1"/>
</dbReference>
<dbReference type="InterPro" id="IPR026983">
    <property type="entry name" value="DHC"/>
</dbReference>
<dbReference type="InterPro" id="IPR042228">
    <property type="entry name" value="Dynein_linker_3"/>
</dbReference>
<dbReference type="Pfam" id="PF12774">
    <property type="entry name" value="AAA_6"/>
    <property type="match status" value="1"/>
</dbReference>
<evidence type="ECO:0000256" key="3">
    <source>
        <dbReference type="ARBA" id="ARBA00004430"/>
    </source>
</evidence>
<reference evidence="31" key="2">
    <citation type="submission" date="2023-03" db="EMBL/GenBank/DDBJ databases">
        <authorList>
            <person name="Inwood S.N."/>
            <person name="Skelly J.G."/>
            <person name="Guhlin J."/>
            <person name="Harrop T.W.R."/>
            <person name="Goldson S.G."/>
            <person name="Dearden P.K."/>
        </authorList>
    </citation>
    <scope>NUCLEOTIDE SEQUENCE</scope>
    <source>
        <strain evidence="31">Irish</strain>
        <tissue evidence="31">Whole body</tissue>
    </source>
</reference>
<evidence type="ECO:0000256" key="27">
    <source>
        <dbReference type="RuleBase" id="RU361130"/>
    </source>
</evidence>
<dbReference type="Gene3D" id="1.10.8.720">
    <property type="entry name" value="Region D6 of dynein motor"/>
    <property type="match status" value="1"/>
</dbReference>
<dbReference type="Pfam" id="PF17857">
    <property type="entry name" value="AAA_lid_1"/>
    <property type="match status" value="1"/>
</dbReference>
<dbReference type="FunFam" id="3.40.50.300:FF:000063">
    <property type="entry name" value="dynein heavy chain 6, axonemal"/>
    <property type="match status" value="1"/>
</dbReference>